<feature type="domain" description="Rho-GAP" evidence="3">
    <location>
        <begin position="116"/>
        <end position="299"/>
    </location>
</feature>
<keyword evidence="5" id="KW-1185">Reference proteome</keyword>
<evidence type="ECO:0000259" key="3">
    <source>
        <dbReference type="PROSITE" id="PS50238"/>
    </source>
</evidence>
<dbReference type="Pfam" id="PF00620">
    <property type="entry name" value="RhoGAP"/>
    <property type="match status" value="1"/>
</dbReference>
<dbReference type="GO" id="GO:0005096">
    <property type="term" value="F:GTPase activator activity"/>
    <property type="evidence" value="ECO:0007669"/>
    <property type="project" value="UniProtKB-KW"/>
</dbReference>
<dbReference type="GO" id="GO:0005737">
    <property type="term" value="C:cytoplasm"/>
    <property type="evidence" value="ECO:0007669"/>
    <property type="project" value="TreeGrafter"/>
</dbReference>
<feature type="compositionally biased region" description="Polar residues" evidence="2">
    <location>
        <begin position="1"/>
        <end position="12"/>
    </location>
</feature>
<dbReference type="InterPro" id="IPR008936">
    <property type="entry name" value="Rho_GTPase_activation_prot"/>
</dbReference>
<evidence type="ECO:0000256" key="2">
    <source>
        <dbReference type="SAM" id="MobiDB-lite"/>
    </source>
</evidence>
<dbReference type="AlphaFoldDB" id="A0A8H7SFT2"/>
<evidence type="ECO:0000256" key="1">
    <source>
        <dbReference type="ARBA" id="ARBA00022468"/>
    </source>
</evidence>
<proteinExistence type="predicted"/>
<feature type="region of interest" description="Disordered" evidence="2">
    <location>
        <begin position="1"/>
        <end position="22"/>
    </location>
</feature>
<dbReference type="PANTHER" id="PTHR23176:SF129">
    <property type="entry name" value="RHO GTPASE ACTIVATING PROTEIN AT 16F, ISOFORM E-RELATED"/>
    <property type="match status" value="1"/>
</dbReference>
<feature type="region of interest" description="Disordered" evidence="2">
    <location>
        <begin position="274"/>
        <end position="406"/>
    </location>
</feature>
<keyword evidence="1" id="KW-0343">GTPase activation</keyword>
<dbReference type="InterPro" id="IPR050729">
    <property type="entry name" value="Rho-GAP"/>
</dbReference>
<dbReference type="PROSITE" id="PS50238">
    <property type="entry name" value="RHOGAP"/>
    <property type="match status" value="1"/>
</dbReference>
<evidence type="ECO:0000313" key="5">
    <source>
        <dbReference type="Proteomes" id="UP000646827"/>
    </source>
</evidence>
<accession>A0A8H7SFT2</accession>
<dbReference type="Proteomes" id="UP000646827">
    <property type="component" value="Unassembled WGS sequence"/>
</dbReference>
<feature type="compositionally biased region" description="Low complexity" evidence="2">
    <location>
        <begin position="329"/>
        <end position="348"/>
    </location>
</feature>
<dbReference type="GO" id="GO:0007165">
    <property type="term" value="P:signal transduction"/>
    <property type="evidence" value="ECO:0007669"/>
    <property type="project" value="InterPro"/>
</dbReference>
<comment type="caution">
    <text evidence="4">The sequence shown here is derived from an EMBL/GenBank/DDBJ whole genome shotgun (WGS) entry which is preliminary data.</text>
</comment>
<dbReference type="PANTHER" id="PTHR23176">
    <property type="entry name" value="RHO/RAC/CDC GTPASE-ACTIVATING PROTEIN"/>
    <property type="match status" value="1"/>
</dbReference>
<dbReference type="SMART" id="SM00324">
    <property type="entry name" value="RhoGAP"/>
    <property type="match status" value="1"/>
</dbReference>
<organism evidence="4 5">
    <name type="scientific">Circinella minor</name>
    <dbReference type="NCBI Taxonomy" id="1195481"/>
    <lineage>
        <taxon>Eukaryota</taxon>
        <taxon>Fungi</taxon>
        <taxon>Fungi incertae sedis</taxon>
        <taxon>Mucoromycota</taxon>
        <taxon>Mucoromycotina</taxon>
        <taxon>Mucoromycetes</taxon>
        <taxon>Mucorales</taxon>
        <taxon>Lichtheimiaceae</taxon>
        <taxon>Circinella</taxon>
    </lineage>
</organism>
<dbReference type="CDD" id="cd00159">
    <property type="entry name" value="RhoGAP"/>
    <property type="match status" value="1"/>
</dbReference>
<dbReference type="InterPro" id="IPR000198">
    <property type="entry name" value="RhoGAP_dom"/>
</dbReference>
<dbReference type="Gene3D" id="1.10.555.10">
    <property type="entry name" value="Rho GTPase activation protein"/>
    <property type="match status" value="2"/>
</dbReference>
<feature type="compositionally biased region" description="Low complexity" evidence="2">
    <location>
        <begin position="300"/>
        <end position="309"/>
    </location>
</feature>
<feature type="compositionally biased region" description="Low complexity" evidence="2">
    <location>
        <begin position="376"/>
        <end position="395"/>
    </location>
</feature>
<dbReference type="SUPFAM" id="SSF48350">
    <property type="entry name" value="GTPase activation domain, GAP"/>
    <property type="match status" value="1"/>
</dbReference>
<reference evidence="4 5" key="1">
    <citation type="submission" date="2020-12" db="EMBL/GenBank/DDBJ databases">
        <title>Metabolic potential, ecology and presence of endohyphal bacteria is reflected in genomic diversity of Mucoromycotina.</title>
        <authorList>
            <person name="Muszewska A."/>
            <person name="Okrasinska A."/>
            <person name="Steczkiewicz K."/>
            <person name="Drgas O."/>
            <person name="Orlowska M."/>
            <person name="Perlinska-Lenart U."/>
            <person name="Aleksandrzak-Piekarczyk T."/>
            <person name="Szatraj K."/>
            <person name="Zielenkiewicz U."/>
            <person name="Pilsyk S."/>
            <person name="Malc E."/>
            <person name="Mieczkowski P."/>
            <person name="Kruszewska J.S."/>
            <person name="Biernat P."/>
            <person name="Pawlowska J."/>
        </authorList>
    </citation>
    <scope>NUCLEOTIDE SEQUENCE [LARGE SCALE GENOMIC DNA]</scope>
    <source>
        <strain evidence="4 5">CBS 142.35</strain>
    </source>
</reference>
<dbReference type="OrthoDB" id="185175at2759"/>
<sequence>MAPSSPESISFHNSDDNENGNVRFTRLMRDTRTKMEAKKLELNATMQEKLPEWKLRGAMYSQYARETGIEWSRKGKETVDRWKKELAERESANNNLPSLPSRQNISTTTPGLIFGVPLEQAIPLDGNLPIVVQRCLDYLDMHGIHEVGIYRIPGSLIAVNKLRAVFDSVPEPIIPSELYEKLNDDKDWMEEEEEKDIDDIITPQRIQFVKQLMKQLPIHHFHLLRRLCRHLKNVSDHSDENRMPTSNLALVFIPTLGIDRTLFHCLVDHYNEVFPSPPVPPTKPRHFKSKTLPDSEMIMLSRTSSPSTTLHHHSPSPPVKPSRHHIKPSSSSSLYQLEQKQKQKQISETNIKNEPSIMKKQPILKPRSKSMSATFSSNNYNNIQQQQQKGSPSHQPLIPSWKRTTGTRVEALGRQFEAKWNS</sequence>
<dbReference type="EMBL" id="JAEPRB010000001">
    <property type="protein sequence ID" value="KAG2228326.1"/>
    <property type="molecule type" value="Genomic_DNA"/>
</dbReference>
<name>A0A8H7SFT2_9FUNG</name>
<protein>
    <recommendedName>
        <fullName evidence="3">Rho-GAP domain-containing protein</fullName>
    </recommendedName>
</protein>
<evidence type="ECO:0000313" key="4">
    <source>
        <dbReference type="EMBL" id="KAG2228326.1"/>
    </source>
</evidence>
<gene>
    <name evidence="4" type="ORF">INT45_011118</name>
</gene>